<feature type="domain" description="Restriction of telomere capping protein 4 C-terminal" evidence="9">
    <location>
        <begin position="200"/>
        <end position="321"/>
    </location>
</feature>
<evidence type="ECO:0000256" key="8">
    <source>
        <dbReference type="SAM" id="MobiDB-lite"/>
    </source>
</evidence>
<comment type="function">
    <text evidence="1">May be involved in a process influencing telomere capping.</text>
</comment>
<evidence type="ECO:0000256" key="4">
    <source>
        <dbReference type="ARBA" id="ARBA00009461"/>
    </source>
</evidence>
<dbReference type="PANTHER" id="PTHR41391:SF1">
    <property type="entry name" value="RESTRICTION OF TELOMERE CAPPING PROTEIN 4"/>
    <property type="match status" value="1"/>
</dbReference>
<dbReference type="Proteomes" id="UP000191144">
    <property type="component" value="Chromosome G"/>
</dbReference>
<dbReference type="Pfam" id="PF14474">
    <property type="entry name" value="RTC4"/>
    <property type="match status" value="1"/>
</dbReference>
<evidence type="ECO:0000313" key="11">
    <source>
        <dbReference type="Proteomes" id="UP000191144"/>
    </source>
</evidence>
<keyword evidence="11" id="KW-1185">Reference proteome</keyword>
<comment type="similarity">
    <text evidence="4">Belongs to the RTC4 family.</text>
</comment>
<dbReference type="GO" id="GO:0005634">
    <property type="term" value="C:nucleus"/>
    <property type="evidence" value="ECO:0007669"/>
    <property type="project" value="UniProtKB-SubCell"/>
</dbReference>
<dbReference type="AlphaFoldDB" id="A0A1G4K686"/>
<feature type="region of interest" description="Disordered" evidence="8">
    <location>
        <begin position="124"/>
        <end position="154"/>
    </location>
</feature>
<name>A0A1G4K686_9SACH</name>
<organism evidence="10 11">
    <name type="scientific">Lachancea meyersii CBS 8951</name>
    <dbReference type="NCBI Taxonomy" id="1266667"/>
    <lineage>
        <taxon>Eukaryota</taxon>
        <taxon>Fungi</taxon>
        <taxon>Dikarya</taxon>
        <taxon>Ascomycota</taxon>
        <taxon>Saccharomycotina</taxon>
        <taxon>Saccharomycetes</taxon>
        <taxon>Saccharomycetales</taxon>
        <taxon>Saccharomycetaceae</taxon>
        <taxon>Lachancea</taxon>
    </lineage>
</organism>
<evidence type="ECO:0000256" key="6">
    <source>
        <dbReference type="ARBA" id="ARBA00022490"/>
    </source>
</evidence>
<evidence type="ECO:0000256" key="3">
    <source>
        <dbReference type="ARBA" id="ARBA00004496"/>
    </source>
</evidence>
<dbReference type="InterPro" id="IPR039024">
    <property type="entry name" value="RTC4"/>
</dbReference>
<comment type="subcellular location">
    <subcellularLocation>
        <location evidence="3">Cytoplasm</location>
    </subcellularLocation>
    <subcellularLocation>
        <location evidence="2">Nucleus</location>
    </subcellularLocation>
</comment>
<keyword evidence="7" id="KW-0539">Nucleus</keyword>
<keyword evidence="6" id="KW-0963">Cytoplasm</keyword>
<evidence type="ECO:0000256" key="1">
    <source>
        <dbReference type="ARBA" id="ARBA00002738"/>
    </source>
</evidence>
<dbReference type="EMBL" id="LT598484">
    <property type="protein sequence ID" value="SCU99323.1"/>
    <property type="molecule type" value="Genomic_DNA"/>
</dbReference>
<dbReference type="SMART" id="SM01312">
    <property type="entry name" value="RTC4"/>
    <property type="match status" value="1"/>
</dbReference>
<proteinExistence type="inferred from homology"/>
<protein>
    <recommendedName>
        <fullName evidence="5">Restriction of telomere capping protein 4</fullName>
    </recommendedName>
</protein>
<sequence length="356" mass="40938">MARGKPHKPTVRHLSVQRDLDETRLTDYQKRLISTSPVNYSEPESDDGSGLVAGGKNGRIEIDLGALDDKKFDVLVSSVGSPKKGHEVYKPGKPHSSSGPSTIRMDEQDISEVDLQRKRNALERAFEEDSTDDRESSEQAFEDPVRKLRKKSPEASQKQKFEEILAVRLRYQKKFALPPVLFADELREKVRNHLPLLDSILKGKRVSRFLIKAQKVSESSSRAVLTVDELRRLDLNEFTAGYYGMRRQMLVAADIIKKYEKAMKKMRSGTLRWWGIRDFAQYVLAPELLCALCCEEMNLNITEAWNLMENTTEFGRIVADRDPLEPFEVEYEQRALRNLGLDERYSSMSYREESED</sequence>
<evidence type="ECO:0000256" key="2">
    <source>
        <dbReference type="ARBA" id="ARBA00004123"/>
    </source>
</evidence>
<dbReference type="GO" id="GO:0005737">
    <property type="term" value="C:cytoplasm"/>
    <property type="evidence" value="ECO:0007669"/>
    <property type="project" value="UniProtKB-SubCell"/>
</dbReference>
<evidence type="ECO:0000256" key="5">
    <source>
        <dbReference type="ARBA" id="ARBA00015162"/>
    </source>
</evidence>
<dbReference type="PANTHER" id="PTHR41391">
    <property type="entry name" value="RESTRICTION OF TELOMERE CAPPING PROTEIN 4"/>
    <property type="match status" value="1"/>
</dbReference>
<reference evidence="11" key="1">
    <citation type="submission" date="2016-03" db="EMBL/GenBank/DDBJ databases">
        <authorList>
            <person name="Devillers Hugo."/>
        </authorList>
    </citation>
    <scope>NUCLEOTIDE SEQUENCE [LARGE SCALE GENOMIC DNA]</scope>
</reference>
<feature type="region of interest" description="Disordered" evidence="8">
    <location>
        <begin position="81"/>
        <end position="106"/>
    </location>
</feature>
<dbReference type="OrthoDB" id="128308at2759"/>
<gene>
    <name evidence="10" type="ORF">LAME_0G02718G</name>
</gene>
<evidence type="ECO:0000256" key="7">
    <source>
        <dbReference type="ARBA" id="ARBA00023242"/>
    </source>
</evidence>
<dbReference type="InterPro" id="IPR028094">
    <property type="entry name" value="RTC4_C"/>
</dbReference>
<accession>A0A1G4K686</accession>
<evidence type="ECO:0000313" key="10">
    <source>
        <dbReference type="EMBL" id="SCU99323.1"/>
    </source>
</evidence>
<feature type="region of interest" description="Disordered" evidence="8">
    <location>
        <begin position="34"/>
        <end position="56"/>
    </location>
</feature>
<evidence type="ECO:0000259" key="9">
    <source>
        <dbReference type="SMART" id="SM01312"/>
    </source>
</evidence>